<dbReference type="Gene3D" id="3.30.200.20">
    <property type="entry name" value="Phosphorylase Kinase, domain 1"/>
    <property type="match status" value="1"/>
</dbReference>
<dbReference type="Pfam" id="PF00069">
    <property type="entry name" value="Pkinase"/>
    <property type="match status" value="1"/>
</dbReference>
<evidence type="ECO:0000256" key="8">
    <source>
        <dbReference type="ARBA" id="ARBA00048679"/>
    </source>
</evidence>
<dbReference type="SMART" id="SM00220">
    <property type="entry name" value="S_TKc"/>
    <property type="match status" value="1"/>
</dbReference>
<keyword evidence="12" id="KW-1185">Reference proteome</keyword>
<sequence length="443" mass="50234">MLSSKLLGDRYQIIQVLGQGAFCQTYMVQDTDLPFYPTRVVKHFLPSSRYSISVEVRRRLFTREVEALKKLTNYDLVPRILDSFEDNLEFYLVQEFIEGYPLSVELSAGYCWSEGKVFQLLQEVLGILNFIHAQGLIHRDVKPNNIIRRKQDNRLVLIDFGAVKPCDELVRGQGNTSIFLPLEQHTTIAIGTPGYMPSEQQRGKPRPSSDIYALGIIGIQALTGLHPTQLPEDANTGEIIWQDRAQVSDGLAAVLNKMVQYHFQNRYQSAKEVLEALLPLTNLYPPRQELDPNDPTILWSQLLSPGQDTKEVLGSKTSSQQLDNQNNDITLPEELLPPRNLYPLKQELPSNSLPVNVTTVPQFPSSENDTNEVLREKVSLISEQQSTMTTITAFPRKSALLIGLMVGTISGLFLMLLSYWSMQVISPNPHLENWQIQLLKKFR</sequence>
<dbReference type="PANTHER" id="PTHR24363:SF0">
    <property type="entry name" value="SERINE_THREONINE KINASE LIKE DOMAIN CONTAINING 1"/>
    <property type="match status" value="1"/>
</dbReference>
<protein>
    <recommendedName>
        <fullName evidence="1">non-specific serine/threonine protein kinase</fullName>
        <ecNumber evidence="1">2.7.11.1</ecNumber>
    </recommendedName>
</protein>
<comment type="catalytic activity">
    <reaction evidence="8">
        <text>L-seryl-[protein] + ATP = O-phospho-L-seryl-[protein] + ADP + H(+)</text>
        <dbReference type="Rhea" id="RHEA:17989"/>
        <dbReference type="Rhea" id="RHEA-COMP:9863"/>
        <dbReference type="Rhea" id="RHEA-COMP:11604"/>
        <dbReference type="ChEBI" id="CHEBI:15378"/>
        <dbReference type="ChEBI" id="CHEBI:29999"/>
        <dbReference type="ChEBI" id="CHEBI:30616"/>
        <dbReference type="ChEBI" id="CHEBI:83421"/>
        <dbReference type="ChEBI" id="CHEBI:456216"/>
        <dbReference type="EC" id="2.7.11.1"/>
    </reaction>
</comment>
<dbReference type="InterPro" id="IPR000719">
    <property type="entry name" value="Prot_kinase_dom"/>
</dbReference>
<evidence type="ECO:0000313" key="11">
    <source>
        <dbReference type="EMBL" id="WGV25093.1"/>
    </source>
</evidence>
<evidence type="ECO:0000256" key="3">
    <source>
        <dbReference type="ARBA" id="ARBA00022679"/>
    </source>
</evidence>
<comment type="catalytic activity">
    <reaction evidence="7">
        <text>L-threonyl-[protein] + ATP = O-phospho-L-threonyl-[protein] + ADP + H(+)</text>
        <dbReference type="Rhea" id="RHEA:46608"/>
        <dbReference type="Rhea" id="RHEA-COMP:11060"/>
        <dbReference type="Rhea" id="RHEA-COMP:11605"/>
        <dbReference type="ChEBI" id="CHEBI:15378"/>
        <dbReference type="ChEBI" id="CHEBI:30013"/>
        <dbReference type="ChEBI" id="CHEBI:30616"/>
        <dbReference type="ChEBI" id="CHEBI:61977"/>
        <dbReference type="ChEBI" id="CHEBI:456216"/>
        <dbReference type="EC" id="2.7.11.1"/>
    </reaction>
</comment>
<evidence type="ECO:0000256" key="7">
    <source>
        <dbReference type="ARBA" id="ARBA00047899"/>
    </source>
</evidence>
<proteinExistence type="predicted"/>
<dbReference type="RefSeq" id="WP_281482397.1">
    <property type="nucleotide sequence ID" value="NZ_CP124543.1"/>
</dbReference>
<evidence type="ECO:0000256" key="2">
    <source>
        <dbReference type="ARBA" id="ARBA00022527"/>
    </source>
</evidence>
<dbReference type="Proteomes" id="UP001223520">
    <property type="component" value="Chromosome"/>
</dbReference>
<dbReference type="EC" id="2.7.11.1" evidence="1"/>
<dbReference type="GO" id="GO:0004674">
    <property type="term" value="F:protein serine/threonine kinase activity"/>
    <property type="evidence" value="ECO:0007669"/>
    <property type="project" value="UniProtKB-KW"/>
</dbReference>
<keyword evidence="9" id="KW-0472">Membrane</keyword>
<dbReference type="PANTHER" id="PTHR24363">
    <property type="entry name" value="SERINE/THREONINE PROTEIN KINASE"/>
    <property type="match status" value="1"/>
</dbReference>
<evidence type="ECO:0000256" key="4">
    <source>
        <dbReference type="ARBA" id="ARBA00022741"/>
    </source>
</evidence>
<feature type="domain" description="Protein kinase" evidence="10">
    <location>
        <begin position="11"/>
        <end position="278"/>
    </location>
</feature>
<evidence type="ECO:0000256" key="6">
    <source>
        <dbReference type="ARBA" id="ARBA00022840"/>
    </source>
</evidence>
<gene>
    <name evidence="11" type="ORF">QI031_25600</name>
</gene>
<keyword evidence="9" id="KW-0812">Transmembrane</keyword>
<dbReference type="PROSITE" id="PS50011">
    <property type="entry name" value="PROTEIN_KINASE_DOM"/>
    <property type="match status" value="1"/>
</dbReference>
<evidence type="ECO:0000256" key="1">
    <source>
        <dbReference type="ARBA" id="ARBA00012513"/>
    </source>
</evidence>
<keyword evidence="5 11" id="KW-0418">Kinase</keyword>
<evidence type="ECO:0000256" key="9">
    <source>
        <dbReference type="SAM" id="Phobius"/>
    </source>
</evidence>
<dbReference type="SUPFAM" id="SSF56112">
    <property type="entry name" value="Protein kinase-like (PK-like)"/>
    <property type="match status" value="1"/>
</dbReference>
<feature type="transmembrane region" description="Helical" evidence="9">
    <location>
        <begin position="398"/>
        <end position="420"/>
    </location>
</feature>
<keyword evidence="4" id="KW-0547">Nucleotide-binding</keyword>
<evidence type="ECO:0000256" key="5">
    <source>
        <dbReference type="ARBA" id="ARBA00022777"/>
    </source>
</evidence>
<dbReference type="Gene3D" id="1.10.510.10">
    <property type="entry name" value="Transferase(Phosphotransferase) domain 1"/>
    <property type="match status" value="1"/>
</dbReference>
<dbReference type="KEGG" id="hbq:QI031_25600"/>
<evidence type="ECO:0000259" key="10">
    <source>
        <dbReference type="PROSITE" id="PS50011"/>
    </source>
</evidence>
<dbReference type="EMBL" id="CP124543">
    <property type="protein sequence ID" value="WGV25093.1"/>
    <property type="molecule type" value="Genomic_DNA"/>
</dbReference>
<accession>A0AAJ6NQX5</accession>
<evidence type="ECO:0000313" key="12">
    <source>
        <dbReference type="Proteomes" id="UP001223520"/>
    </source>
</evidence>
<name>A0AAJ6NQX5_9CYAN</name>
<organism evidence="11 12">
    <name type="scientific">Halotia branconii CENA392</name>
    <dbReference type="NCBI Taxonomy" id="1539056"/>
    <lineage>
        <taxon>Bacteria</taxon>
        <taxon>Bacillati</taxon>
        <taxon>Cyanobacteriota</taxon>
        <taxon>Cyanophyceae</taxon>
        <taxon>Nostocales</taxon>
        <taxon>Nodulariaceae</taxon>
        <taxon>Halotia</taxon>
    </lineage>
</organism>
<dbReference type="CDD" id="cd14014">
    <property type="entry name" value="STKc_PknB_like"/>
    <property type="match status" value="1"/>
</dbReference>
<keyword evidence="9" id="KW-1133">Transmembrane helix</keyword>
<keyword evidence="3 11" id="KW-0808">Transferase</keyword>
<reference evidence="11 12" key="1">
    <citation type="journal article" date="2023" name="Limnol Oceanogr Lett">
        <title>Environmental adaptations by the intertidal Antarctic cyanobacterium Halotia branconii CENA392 as revealed using long-read genome sequencing.</title>
        <authorList>
            <person name="Dextro R.B."/>
            <person name="Delbaje E."/>
            <person name="Freitas P.N.N."/>
            <person name="Geraldes V."/>
            <person name="Pinto E."/>
            <person name="Long P.F."/>
            <person name="Fiore M.F."/>
        </authorList>
    </citation>
    <scope>NUCLEOTIDE SEQUENCE [LARGE SCALE GENOMIC DNA]</scope>
    <source>
        <strain evidence="11 12">CENA392</strain>
    </source>
</reference>
<dbReference type="InterPro" id="IPR011009">
    <property type="entry name" value="Kinase-like_dom_sf"/>
</dbReference>
<dbReference type="AlphaFoldDB" id="A0AAJ6NQX5"/>
<keyword evidence="2" id="KW-0723">Serine/threonine-protein kinase</keyword>
<dbReference type="GO" id="GO:0005524">
    <property type="term" value="F:ATP binding"/>
    <property type="evidence" value="ECO:0007669"/>
    <property type="project" value="UniProtKB-KW"/>
</dbReference>
<keyword evidence="6" id="KW-0067">ATP-binding</keyword>